<dbReference type="InterPro" id="IPR017932">
    <property type="entry name" value="GATase_2_dom"/>
</dbReference>
<dbReference type="EMBL" id="JBGBZN010000002">
    <property type="protein sequence ID" value="MEY9475782.1"/>
    <property type="molecule type" value="Genomic_DNA"/>
</dbReference>
<feature type="domain" description="Glutamine amidotransferase type-2" evidence="2">
    <location>
        <begin position="31"/>
        <end position="304"/>
    </location>
</feature>
<gene>
    <name evidence="3" type="ORF">ABH992_008181</name>
</gene>
<accession>A0ABV4GV07</accession>
<dbReference type="InterPro" id="IPR026869">
    <property type="entry name" value="EgtC-like"/>
</dbReference>
<dbReference type="Proteomes" id="UP001565474">
    <property type="component" value="Unassembled WGS sequence"/>
</dbReference>
<evidence type="ECO:0000313" key="4">
    <source>
        <dbReference type="Proteomes" id="UP001565474"/>
    </source>
</evidence>
<dbReference type="SUPFAM" id="SSF56235">
    <property type="entry name" value="N-terminal nucleophile aminohydrolases (Ntn hydrolases)"/>
    <property type="match status" value="1"/>
</dbReference>
<proteinExistence type="predicted"/>
<evidence type="ECO:0000256" key="1">
    <source>
        <dbReference type="ARBA" id="ARBA00022962"/>
    </source>
</evidence>
<dbReference type="Gene3D" id="3.60.20.10">
    <property type="entry name" value="Glutamine Phosphoribosylpyrophosphate, subunit 1, domain 1"/>
    <property type="match status" value="1"/>
</dbReference>
<keyword evidence="4" id="KW-1185">Reference proteome</keyword>
<dbReference type="PROSITE" id="PS51278">
    <property type="entry name" value="GATASE_TYPE_2"/>
    <property type="match status" value="1"/>
</dbReference>
<protein>
    <submittedName>
        <fullName evidence="3">Glutamine amidotransferase</fullName>
    </submittedName>
</protein>
<keyword evidence="1 3" id="KW-0315">Glutamine amidotransferase</keyword>
<dbReference type="CDD" id="cd01908">
    <property type="entry name" value="YafJ"/>
    <property type="match status" value="1"/>
</dbReference>
<dbReference type="InterPro" id="IPR029055">
    <property type="entry name" value="Ntn_hydrolases_N"/>
</dbReference>
<evidence type="ECO:0000259" key="2">
    <source>
        <dbReference type="PROSITE" id="PS51278"/>
    </source>
</evidence>
<dbReference type="InterPro" id="IPR052373">
    <property type="entry name" value="Gamma-glu_amide_hydrolase"/>
</dbReference>
<reference evidence="3 4" key="1">
    <citation type="submission" date="2024-07" db="EMBL/GenBank/DDBJ databases">
        <title>Genomic Encyclopedia of Type Strains, Phase V (KMG-V): Genome sequencing to study the core and pangenomes of soil and plant-associated prokaryotes.</title>
        <authorList>
            <person name="Whitman W."/>
        </authorList>
    </citation>
    <scope>NUCLEOTIDE SEQUENCE [LARGE SCALE GENOMIC DNA]</scope>
    <source>
        <strain evidence="3 4">USDA 222</strain>
    </source>
</reference>
<dbReference type="PANTHER" id="PTHR43187:SF1">
    <property type="entry name" value="GLUTAMINE AMIDOTRANSFERASE DUG3-RELATED"/>
    <property type="match status" value="1"/>
</dbReference>
<sequence>MQPFRSWNHASVTSVDAPRDASNRLAGTRMCRWIAYRGETTSFEPYVTEPEHSLIAQSIRSLQSTAGSNGDGFGLGWYGEHPEPGLYRETRPAWSDENLRYLCRHLHSHLFFAHVRAATGTAVTRQNCHPFACGHWMFMHNGFVGSWNRLRRKVEALIPDAYYPSRLGTTDSEAVFLAMMGAGLEHDPLGATQSVLQSLLGFVNEGGLRERLRFTSAIANGRDLYAFRVSVNDAANTLYFREDGGQVIVVSEPFDKESDWAEVPPNHALIARASEAVKIVPFELAISSTSGAEPATIRRIIARR</sequence>
<comment type="caution">
    <text evidence="3">The sequence shown here is derived from an EMBL/GenBank/DDBJ whole genome shotgun (WGS) entry which is preliminary data.</text>
</comment>
<dbReference type="Pfam" id="PF13230">
    <property type="entry name" value="GATase_4"/>
    <property type="match status" value="1"/>
</dbReference>
<evidence type="ECO:0000313" key="3">
    <source>
        <dbReference type="EMBL" id="MEY9475782.1"/>
    </source>
</evidence>
<organism evidence="3 4">
    <name type="scientific">Bradyrhizobium yuanmingense</name>
    <dbReference type="NCBI Taxonomy" id="108015"/>
    <lineage>
        <taxon>Bacteria</taxon>
        <taxon>Pseudomonadati</taxon>
        <taxon>Pseudomonadota</taxon>
        <taxon>Alphaproteobacteria</taxon>
        <taxon>Hyphomicrobiales</taxon>
        <taxon>Nitrobacteraceae</taxon>
        <taxon>Bradyrhizobium</taxon>
    </lineage>
</organism>
<name>A0ABV4GV07_9BRAD</name>
<dbReference type="PANTHER" id="PTHR43187">
    <property type="entry name" value="GLUTAMINE AMIDOTRANSFERASE DUG3-RELATED"/>
    <property type="match status" value="1"/>
</dbReference>